<comment type="caution">
    <text evidence="2">The sequence shown here is derived from an EMBL/GenBank/DDBJ whole genome shotgun (WGS) entry which is preliminary data.</text>
</comment>
<protein>
    <submittedName>
        <fullName evidence="2">Uncharacterized protein</fullName>
    </submittedName>
</protein>
<dbReference type="Proteomes" id="UP000322084">
    <property type="component" value="Unassembled WGS sequence"/>
</dbReference>
<evidence type="ECO:0000313" key="2">
    <source>
        <dbReference type="EMBL" id="GEQ99154.1"/>
    </source>
</evidence>
<gene>
    <name evidence="2" type="ORF">JCM17844_27910</name>
</gene>
<dbReference type="EMBL" id="BKCL01000013">
    <property type="protein sequence ID" value="GEQ99154.1"/>
    <property type="molecule type" value="Genomic_DNA"/>
</dbReference>
<name>A0A5A7MU51_9PROT</name>
<organism evidence="2 3">
    <name type="scientific">Iodidimonas gelatinilytica</name>
    <dbReference type="NCBI Taxonomy" id="1236966"/>
    <lineage>
        <taxon>Bacteria</taxon>
        <taxon>Pseudomonadati</taxon>
        <taxon>Pseudomonadota</taxon>
        <taxon>Alphaproteobacteria</taxon>
        <taxon>Iodidimonadales</taxon>
        <taxon>Iodidimonadaceae</taxon>
        <taxon>Iodidimonas</taxon>
    </lineage>
</organism>
<keyword evidence="1" id="KW-0812">Transmembrane</keyword>
<evidence type="ECO:0000313" key="3">
    <source>
        <dbReference type="Proteomes" id="UP000322084"/>
    </source>
</evidence>
<evidence type="ECO:0000256" key="1">
    <source>
        <dbReference type="SAM" id="Phobius"/>
    </source>
</evidence>
<keyword evidence="1" id="KW-1133">Transmembrane helix</keyword>
<dbReference type="RefSeq" id="WP_150001292.1">
    <property type="nucleotide sequence ID" value="NZ_BKCL01000013.1"/>
</dbReference>
<sequence length="135" mass="15499">MSHEPKMPPNRYGFLQLAGLFLTFALLVYLLMDSMEYVGSSQVLTALYTVMALILTLLVAAALLMLFCFSNKRMGAAFARRFQYLRDAFAVPLRHLGLFGYHAESGLDEKRFATKRKLQRQARRHYAHKDHNPKS</sequence>
<feature type="transmembrane region" description="Helical" evidence="1">
    <location>
        <begin position="44"/>
        <end position="69"/>
    </location>
</feature>
<accession>A0A5A7MU51</accession>
<reference evidence="2 3" key="1">
    <citation type="submission" date="2019-09" db="EMBL/GenBank/DDBJ databases">
        <title>NBRP : Genome information of microbial organism related human and environment.</title>
        <authorList>
            <person name="Hattori M."/>
            <person name="Oshima K."/>
            <person name="Inaba H."/>
            <person name="Suda W."/>
            <person name="Sakamoto M."/>
            <person name="Iino T."/>
            <person name="Kitahara M."/>
            <person name="Oshida Y."/>
            <person name="Iida T."/>
            <person name="Kudo T."/>
            <person name="Itoh T."/>
            <person name="Ohkuma M."/>
        </authorList>
    </citation>
    <scope>NUCLEOTIDE SEQUENCE [LARGE SCALE GENOMIC DNA]</scope>
    <source>
        <strain evidence="2 3">Hi-2</strain>
    </source>
</reference>
<keyword evidence="1" id="KW-0472">Membrane</keyword>
<feature type="transmembrane region" description="Helical" evidence="1">
    <location>
        <begin position="12"/>
        <end position="32"/>
    </location>
</feature>
<dbReference type="AlphaFoldDB" id="A0A5A7MU51"/>
<proteinExistence type="predicted"/>